<keyword evidence="1" id="KW-0732">Signal</keyword>
<dbReference type="Gene3D" id="1.10.1130.10">
    <property type="entry name" value="Flavocytochrome C3, Chain A"/>
    <property type="match status" value="1"/>
</dbReference>
<dbReference type="EMBL" id="SIHI01000001">
    <property type="protein sequence ID" value="TWT57801.1"/>
    <property type="molecule type" value="Genomic_DNA"/>
</dbReference>
<gene>
    <name evidence="4" type="ORF">KOR42_11680</name>
</gene>
<name>A0A5C5X642_9PLAN</name>
<evidence type="ECO:0000313" key="5">
    <source>
        <dbReference type="Proteomes" id="UP000317243"/>
    </source>
</evidence>
<dbReference type="SUPFAM" id="SSF48695">
    <property type="entry name" value="Multiheme cytochromes"/>
    <property type="match status" value="1"/>
</dbReference>
<dbReference type="Proteomes" id="UP000317243">
    <property type="component" value="Unassembled WGS sequence"/>
</dbReference>
<dbReference type="AlphaFoldDB" id="A0A5C5X642"/>
<organism evidence="4 5">
    <name type="scientific">Thalassoglobus neptunius</name>
    <dbReference type="NCBI Taxonomy" id="1938619"/>
    <lineage>
        <taxon>Bacteria</taxon>
        <taxon>Pseudomonadati</taxon>
        <taxon>Planctomycetota</taxon>
        <taxon>Planctomycetia</taxon>
        <taxon>Planctomycetales</taxon>
        <taxon>Planctomycetaceae</taxon>
        <taxon>Thalassoglobus</taxon>
    </lineage>
</organism>
<dbReference type="InterPro" id="IPR051829">
    <property type="entry name" value="Multiheme_Cytochr_ET"/>
</dbReference>
<evidence type="ECO:0000259" key="3">
    <source>
        <dbReference type="Pfam" id="PF13435"/>
    </source>
</evidence>
<comment type="caution">
    <text evidence="4">The sequence shown here is derived from an EMBL/GenBank/DDBJ whole genome shotgun (WGS) entry which is preliminary data.</text>
</comment>
<evidence type="ECO:0000256" key="1">
    <source>
        <dbReference type="ARBA" id="ARBA00022729"/>
    </source>
</evidence>
<dbReference type="RefSeq" id="WP_197440890.1">
    <property type="nucleotide sequence ID" value="NZ_SIHI01000001.1"/>
</dbReference>
<dbReference type="Pfam" id="PF13435">
    <property type="entry name" value="Cytochrome_C554"/>
    <property type="match status" value="1"/>
</dbReference>
<feature type="domain" description="Cytochrome C Planctomycete-type" evidence="2">
    <location>
        <begin position="52"/>
        <end position="119"/>
    </location>
</feature>
<feature type="domain" description="Cytochrome c-552/4" evidence="3">
    <location>
        <begin position="164"/>
        <end position="245"/>
    </location>
</feature>
<proteinExistence type="predicted"/>
<reference evidence="4 5" key="1">
    <citation type="submission" date="2019-02" db="EMBL/GenBank/DDBJ databases">
        <title>Deep-cultivation of Planctomycetes and their phenomic and genomic characterization uncovers novel biology.</title>
        <authorList>
            <person name="Wiegand S."/>
            <person name="Jogler M."/>
            <person name="Boedeker C."/>
            <person name="Pinto D."/>
            <person name="Vollmers J."/>
            <person name="Rivas-Marin E."/>
            <person name="Kohn T."/>
            <person name="Peeters S.H."/>
            <person name="Heuer A."/>
            <person name="Rast P."/>
            <person name="Oberbeckmann S."/>
            <person name="Bunk B."/>
            <person name="Jeske O."/>
            <person name="Meyerdierks A."/>
            <person name="Storesund J.E."/>
            <person name="Kallscheuer N."/>
            <person name="Luecker S."/>
            <person name="Lage O.M."/>
            <person name="Pohl T."/>
            <person name="Merkel B.J."/>
            <person name="Hornburger P."/>
            <person name="Mueller R.-W."/>
            <person name="Bruemmer F."/>
            <person name="Labrenz M."/>
            <person name="Spormann A.M."/>
            <person name="Op Den Camp H."/>
            <person name="Overmann J."/>
            <person name="Amann R."/>
            <person name="Jetten M.S.M."/>
            <person name="Mascher T."/>
            <person name="Medema M.H."/>
            <person name="Devos D.P."/>
            <person name="Kaster A.-K."/>
            <person name="Ovreas L."/>
            <person name="Rohde M."/>
            <person name="Galperin M.Y."/>
            <person name="Jogler C."/>
        </authorList>
    </citation>
    <scope>NUCLEOTIDE SEQUENCE [LARGE SCALE GENOMIC DNA]</scope>
    <source>
        <strain evidence="4 5">KOR42</strain>
    </source>
</reference>
<dbReference type="Pfam" id="PF07635">
    <property type="entry name" value="PSCyt1"/>
    <property type="match status" value="1"/>
</dbReference>
<protein>
    <submittedName>
        <fullName evidence="4">Uncharacterized protein</fullName>
    </submittedName>
</protein>
<dbReference type="InterPro" id="IPR036280">
    <property type="entry name" value="Multihaem_cyt_sf"/>
</dbReference>
<evidence type="ECO:0000313" key="4">
    <source>
        <dbReference type="EMBL" id="TWT57801.1"/>
    </source>
</evidence>
<dbReference type="InterPro" id="IPR011429">
    <property type="entry name" value="Cyt_c_Planctomycete-type"/>
</dbReference>
<dbReference type="InterPro" id="IPR023155">
    <property type="entry name" value="Cyt_c-552/4"/>
</dbReference>
<dbReference type="PANTHER" id="PTHR35038:SF8">
    <property type="entry name" value="C-TYPE POLYHEME CYTOCHROME OMCC"/>
    <property type="match status" value="1"/>
</dbReference>
<dbReference type="PANTHER" id="PTHR35038">
    <property type="entry name" value="DISSIMILATORY SULFITE REDUCTASE SIRA"/>
    <property type="match status" value="1"/>
</dbReference>
<accession>A0A5C5X642</accession>
<evidence type="ECO:0000259" key="2">
    <source>
        <dbReference type="Pfam" id="PF07635"/>
    </source>
</evidence>
<dbReference type="GO" id="GO:0016491">
    <property type="term" value="F:oxidoreductase activity"/>
    <property type="evidence" value="ECO:0007669"/>
    <property type="project" value="TreeGrafter"/>
</dbReference>
<sequence>MLLVVGWLGISLVLTGESIEDSAEAAPPVVRENTLPYNKDWLEVHWVLRTKCSGCHRPNSGQHDFSTYEAVMADGEFTGEPIVIPGLPEESLLWKYVNWNHAFDPDSNAPERPEMPPDDKGEWLSKGQLETLHRWIESGALEYVLPQTCDTSPLLETDFISARECAQCHPRQYEEWSRSMHAYAQHSPVFEAFTLTMVERTGGTIGTFCTRCHTPIGVSIGENASMRNVHRSRISMEGVTCVVCHRLEKPFYKASGRLPVTPGLLRDGCMYGPFKDSVDPDGSGHPAEESAHLTKSSFCGTCHDVTNPVGVRLEEAFSEWQNSPAAKQGISCQDCHMGPIPGVPVKACDRPFGKVAVVPGIDPDMLPDRPLSNHSFVGPDYSMLPDTEFPYKLDWMYETDYRDTKNLTPHQKETLTHLRVRNRQQLAKARDLRFELLKNAAEIRVEHPREAIRNRRMKVHVDVVSKTAGHNFPTGFTAERQVWVEVIVVDPLGRTVFSSGDLDSNGDLRDEHSHQVEAGHLQWDRHLLNFQSKFTLLTVQGTERSVIIPVNRDLTPINVVRPNPAPAQSFGRPANFRVAKASLPPLDTMGNTYPVRLGECAGPHRLRVRLNYRNLPPALFDKIGIPHLKHLIETVVIDEYESVIDVR</sequence>
<keyword evidence="5" id="KW-1185">Reference proteome</keyword>